<accession>A0A3R6WPL0</accession>
<sequence>MQGVVVVDPFSSGLCLAQLAMERGFACIAVFSDAEDNLQDLLGHLPLAVRRSFAAAIFREPTMTLDQLVSTVRSVGFEIVGVLAGAEPGVCLADALSEAFGVRTNGSAGSAARRNKYVMGETIRAAGLRAIKQCQALSWSDAERFLLKEFPSSSFDAILKPLESAGSDDVFLVHSMAEAKAAFDTIVGKVNHLRLTNTSCLVQEYLAGSEYVVDTVSRDGNHKVIAVWEYDKRPINGAAFVYFGVWLRPVTCHKTLALVKYALQVLDAVGIRNGPGHAEIIWTKGNEPCLVEVGARLHGRNGTDIPILMRSQGYSIASATLDAYFNPSAFHLLPQIPSNLRAHGVKATLVSYDHGTLKDMPGLREIEMMASYVETRVESTSGVVVTPTIDAFTTPGCILLVHADKVTLDKDYRRIRELERHGLYEFVGHDYQGAKTTKCHPIVDVVGRDSDVVVA</sequence>
<evidence type="ECO:0000313" key="7">
    <source>
        <dbReference type="Proteomes" id="UP000285060"/>
    </source>
</evidence>
<dbReference type="VEuPathDB" id="FungiDB:H310_13782"/>
<keyword evidence="1" id="KW-0436">Ligase</keyword>
<dbReference type="PROSITE" id="PS50975">
    <property type="entry name" value="ATP_GRASP"/>
    <property type="match status" value="1"/>
</dbReference>
<organism evidence="6 7">
    <name type="scientific">Aphanomyces invadans</name>
    <dbReference type="NCBI Taxonomy" id="157072"/>
    <lineage>
        <taxon>Eukaryota</taxon>
        <taxon>Sar</taxon>
        <taxon>Stramenopiles</taxon>
        <taxon>Oomycota</taxon>
        <taxon>Saprolegniomycetes</taxon>
        <taxon>Saprolegniales</taxon>
        <taxon>Verrucalvaceae</taxon>
        <taxon>Aphanomyces</taxon>
    </lineage>
</organism>
<evidence type="ECO:0000256" key="4">
    <source>
        <dbReference type="PROSITE-ProRule" id="PRU00409"/>
    </source>
</evidence>
<proteinExistence type="predicted"/>
<dbReference type="NCBIfam" id="NF005543">
    <property type="entry name" value="PRK07206.1"/>
    <property type="match status" value="1"/>
</dbReference>
<dbReference type="GO" id="GO:0016874">
    <property type="term" value="F:ligase activity"/>
    <property type="evidence" value="ECO:0007669"/>
    <property type="project" value="UniProtKB-KW"/>
</dbReference>
<dbReference type="InterPro" id="IPR052032">
    <property type="entry name" value="ATP-dep_AA_Ligase"/>
</dbReference>
<evidence type="ECO:0000256" key="2">
    <source>
        <dbReference type="ARBA" id="ARBA00022741"/>
    </source>
</evidence>
<keyword evidence="7" id="KW-1185">Reference proteome</keyword>
<evidence type="ECO:0000313" key="6">
    <source>
        <dbReference type="EMBL" id="RHY31890.1"/>
    </source>
</evidence>
<dbReference type="AlphaFoldDB" id="A0A3R6WPL0"/>
<dbReference type="EMBL" id="QUSY01000177">
    <property type="protein sequence ID" value="RHY31890.1"/>
    <property type="molecule type" value="Genomic_DNA"/>
</dbReference>
<evidence type="ECO:0000256" key="1">
    <source>
        <dbReference type="ARBA" id="ARBA00022598"/>
    </source>
</evidence>
<dbReference type="SUPFAM" id="SSF56059">
    <property type="entry name" value="Glutathione synthetase ATP-binding domain-like"/>
    <property type="match status" value="1"/>
</dbReference>
<keyword evidence="3 4" id="KW-0067">ATP-binding</keyword>
<protein>
    <recommendedName>
        <fullName evidence="5">ATP-grasp domain-containing protein</fullName>
    </recommendedName>
</protein>
<dbReference type="PANTHER" id="PTHR43585">
    <property type="entry name" value="FUMIPYRROLE BIOSYNTHESIS PROTEIN C"/>
    <property type="match status" value="1"/>
</dbReference>
<dbReference type="Proteomes" id="UP000285060">
    <property type="component" value="Unassembled WGS sequence"/>
</dbReference>
<comment type="caution">
    <text evidence="6">The sequence shown here is derived from an EMBL/GenBank/DDBJ whole genome shotgun (WGS) entry which is preliminary data.</text>
</comment>
<dbReference type="GO" id="GO:0005524">
    <property type="term" value="F:ATP binding"/>
    <property type="evidence" value="ECO:0007669"/>
    <property type="project" value="UniProtKB-UniRule"/>
</dbReference>
<gene>
    <name evidence="6" type="ORF">DYB32_003082</name>
</gene>
<dbReference type="Pfam" id="PF13535">
    <property type="entry name" value="ATP-grasp_4"/>
    <property type="match status" value="1"/>
</dbReference>
<keyword evidence="2 4" id="KW-0547">Nucleotide-binding</keyword>
<reference evidence="6 7" key="1">
    <citation type="submission" date="2018-08" db="EMBL/GenBank/DDBJ databases">
        <title>Aphanomyces genome sequencing and annotation.</title>
        <authorList>
            <person name="Minardi D."/>
            <person name="Oidtmann B."/>
            <person name="Van Der Giezen M."/>
            <person name="Studholme D.J."/>
        </authorList>
    </citation>
    <scope>NUCLEOTIDE SEQUENCE [LARGE SCALE GENOMIC DNA]</scope>
    <source>
        <strain evidence="6 7">NJM0002</strain>
    </source>
</reference>
<dbReference type="PANTHER" id="PTHR43585:SF2">
    <property type="entry name" value="ATP-GRASP ENZYME FSQD"/>
    <property type="match status" value="1"/>
</dbReference>
<dbReference type="Gene3D" id="3.30.470.20">
    <property type="entry name" value="ATP-grasp fold, B domain"/>
    <property type="match status" value="1"/>
</dbReference>
<name>A0A3R6WPL0_9STRA</name>
<feature type="domain" description="ATP-grasp" evidence="5">
    <location>
        <begin position="120"/>
        <end position="325"/>
    </location>
</feature>
<evidence type="ECO:0000259" key="5">
    <source>
        <dbReference type="PROSITE" id="PS50975"/>
    </source>
</evidence>
<dbReference type="InterPro" id="IPR011761">
    <property type="entry name" value="ATP-grasp"/>
</dbReference>
<evidence type="ECO:0000256" key="3">
    <source>
        <dbReference type="ARBA" id="ARBA00022840"/>
    </source>
</evidence>
<dbReference type="GO" id="GO:0046872">
    <property type="term" value="F:metal ion binding"/>
    <property type="evidence" value="ECO:0007669"/>
    <property type="project" value="InterPro"/>
</dbReference>